<proteinExistence type="predicted"/>
<comment type="caution">
    <text evidence="1">The sequence shown here is derived from an EMBL/GenBank/DDBJ whole genome shotgun (WGS) entry which is preliminary data.</text>
</comment>
<reference evidence="1 2" key="1">
    <citation type="submission" date="2017-05" db="EMBL/GenBank/DDBJ databases">
        <title>High clonality and local adaptation shapes Vibrionaceae linages within an endangered oasis.</title>
        <authorList>
            <person name="Vazquez-Rosas-Landa M."/>
        </authorList>
    </citation>
    <scope>NUCLEOTIDE SEQUENCE [LARGE SCALE GENOMIC DNA]</scope>
    <source>
        <strain evidence="1 2">P46_P4S1P180</strain>
    </source>
</reference>
<dbReference type="Proteomes" id="UP000465712">
    <property type="component" value="Unassembled WGS sequence"/>
</dbReference>
<gene>
    <name evidence="1" type="primary">pilO</name>
    <name evidence="1" type="ORF">CAG72_13670</name>
</gene>
<dbReference type="InterPro" id="IPR014717">
    <property type="entry name" value="Transl_elong_EF1B/ribsomal_bS6"/>
</dbReference>
<protein>
    <submittedName>
        <fullName evidence="1">Type 4a pilus biogenesis protein PilO</fullName>
    </submittedName>
</protein>
<sequence length="207" mass="23788">MTDWRDLTLESMPNWPLRYQLAACLGLLVILCLLSWHWSIKALIQQQHGLQDQAWSLRAQLTRQRTQAELLPDWAARTDKMMTLYRQQSARLPDTSAWPQVLADIEALSVEAGVALQHLRWGKRENHPWYSVQPVRFAWQGSYDSSGTLLARLASIHRLLLVNELTMQPVDRQSAELRVTGSAHLYQMPVPSGDPILTDDQRQERGQ</sequence>
<dbReference type="PANTHER" id="PTHR39555:SF1">
    <property type="entry name" value="TYPE IV PILUS INNER MEMBRANE COMPONENT PILO"/>
    <property type="match status" value="1"/>
</dbReference>
<dbReference type="AlphaFoldDB" id="A0A7X4WCN4"/>
<dbReference type="Gene3D" id="3.30.70.60">
    <property type="match status" value="1"/>
</dbReference>
<dbReference type="EMBL" id="WXWW01000204">
    <property type="protein sequence ID" value="NAW66269.1"/>
    <property type="molecule type" value="Genomic_DNA"/>
</dbReference>
<dbReference type="InterPro" id="IPR007445">
    <property type="entry name" value="PilO"/>
</dbReference>
<dbReference type="PANTHER" id="PTHR39555">
    <property type="entry name" value="FIMBRIAL ASSEMBLY PROTEIN PILO-LIKE PROTEIN-RELATED"/>
    <property type="match status" value="1"/>
</dbReference>
<dbReference type="GO" id="GO:0043107">
    <property type="term" value="P:type IV pilus-dependent motility"/>
    <property type="evidence" value="ECO:0007669"/>
    <property type="project" value="InterPro"/>
</dbReference>
<organism evidence="1 2">
    <name type="scientific">Photobacterium halotolerans</name>
    <dbReference type="NCBI Taxonomy" id="265726"/>
    <lineage>
        <taxon>Bacteria</taxon>
        <taxon>Pseudomonadati</taxon>
        <taxon>Pseudomonadota</taxon>
        <taxon>Gammaproteobacteria</taxon>
        <taxon>Vibrionales</taxon>
        <taxon>Vibrionaceae</taxon>
        <taxon>Photobacterium</taxon>
    </lineage>
</organism>
<dbReference type="GO" id="GO:0043683">
    <property type="term" value="P:type IV pilus assembly"/>
    <property type="evidence" value="ECO:0007669"/>
    <property type="project" value="InterPro"/>
</dbReference>
<name>A0A7X4WCN4_9GAMM</name>
<evidence type="ECO:0000313" key="1">
    <source>
        <dbReference type="EMBL" id="NAW66269.1"/>
    </source>
</evidence>
<dbReference type="Pfam" id="PF04350">
    <property type="entry name" value="PilO"/>
    <property type="match status" value="1"/>
</dbReference>
<evidence type="ECO:0000313" key="2">
    <source>
        <dbReference type="Proteomes" id="UP000465712"/>
    </source>
</evidence>
<accession>A0A7X4WCN4</accession>
<dbReference type="RefSeq" id="WP_161445594.1">
    <property type="nucleotide sequence ID" value="NZ_WXWV01000308.1"/>
</dbReference>